<dbReference type="AlphaFoldDB" id="A0A518GAN7"/>
<evidence type="ECO:0000259" key="2">
    <source>
        <dbReference type="Pfam" id="PF07589"/>
    </source>
</evidence>
<accession>A0A518GAN7</accession>
<dbReference type="Pfam" id="PF07589">
    <property type="entry name" value="PEP-CTERM"/>
    <property type="match status" value="1"/>
</dbReference>
<feature type="signal peptide" evidence="1">
    <location>
        <begin position="1"/>
        <end position="23"/>
    </location>
</feature>
<sequence length="221" mass="22552" precursor="true">MMRVIQRVACVAVLVAAAGHVQAGIIVVDPDGFASGTSLTYAFTGVTITRGSGATDITSALGSTGTQQFSLNGRTGFFNSLPNPPSATLVDTLAASRSSSSILRFDFSTPTDFVSIDLIPNDSLDPGSIAAFDSAGNQIGFDSFGGQNLRATRNTLSVSGGGITTLLAAGDNLGNTLEIDTLTYSSTAAVPEPSTLALFGIGAGVAGIGATRRRRREWVNG</sequence>
<dbReference type="InterPro" id="IPR013424">
    <property type="entry name" value="Ice-binding_C"/>
</dbReference>
<dbReference type="EMBL" id="CP036298">
    <property type="protein sequence ID" value="QDV25665.1"/>
    <property type="molecule type" value="Genomic_DNA"/>
</dbReference>
<dbReference type="KEGG" id="ahel:Q31a_39920"/>
<protein>
    <submittedName>
        <fullName evidence="3">PEP-CTERM motif protein</fullName>
    </submittedName>
</protein>
<organism evidence="3 4">
    <name type="scientific">Aureliella helgolandensis</name>
    <dbReference type="NCBI Taxonomy" id="2527968"/>
    <lineage>
        <taxon>Bacteria</taxon>
        <taxon>Pseudomonadati</taxon>
        <taxon>Planctomycetota</taxon>
        <taxon>Planctomycetia</taxon>
        <taxon>Pirellulales</taxon>
        <taxon>Pirellulaceae</taxon>
        <taxon>Aureliella</taxon>
    </lineage>
</organism>
<evidence type="ECO:0000313" key="4">
    <source>
        <dbReference type="Proteomes" id="UP000318017"/>
    </source>
</evidence>
<gene>
    <name evidence="3" type="ORF">Q31a_39920</name>
</gene>
<feature type="chain" id="PRO_5022055106" evidence="1">
    <location>
        <begin position="24"/>
        <end position="221"/>
    </location>
</feature>
<reference evidence="3 4" key="1">
    <citation type="submission" date="2019-02" db="EMBL/GenBank/DDBJ databases">
        <title>Deep-cultivation of Planctomycetes and their phenomic and genomic characterization uncovers novel biology.</title>
        <authorList>
            <person name="Wiegand S."/>
            <person name="Jogler M."/>
            <person name="Boedeker C."/>
            <person name="Pinto D."/>
            <person name="Vollmers J."/>
            <person name="Rivas-Marin E."/>
            <person name="Kohn T."/>
            <person name="Peeters S.H."/>
            <person name="Heuer A."/>
            <person name="Rast P."/>
            <person name="Oberbeckmann S."/>
            <person name="Bunk B."/>
            <person name="Jeske O."/>
            <person name="Meyerdierks A."/>
            <person name="Storesund J.E."/>
            <person name="Kallscheuer N."/>
            <person name="Luecker S."/>
            <person name="Lage O.M."/>
            <person name="Pohl T."/>
            <person name="Merkel B.J."/>
            <person name="Hornburger P."/>
            <person name="Mueller R.-W."/>
            <person name="Bruemmer F."/>
            <person name="Labrenz M."/>
            <person name="Spormann A.M."/>
            <person name="Op den Camp H."/>
            <person name="Overmann J."/>
            <person name="Amann R."/>
            <person name="Jetten M.S.M."/>
            <person name="Mascher T."/>
            <person name="Medema M.H."/>
            <person name="Devos D.P."/>
            <person name="Kaster A.-K."/>
            <person name="Ovreas L."/>
            <person name="Rohde M."/>
            <person name="Galperin M.Y."/>
            <person name="Jogler C."/>
        </authorList>
    </citation>
    <scope>NUCLEOTIDE SEQUENCE [LARGE SCALE GENOMIC DNA]</scope>
    <source>
        <strain evidence="3 4">Q31a</strain>
    </source>
</reference>
<dbReference type="Proteomes" id="UP000318017">
    <property type="component" value="Chromosome"/>
</dbReference>
<dbReference type="NCBIfam" id="TIGR02595">
    <property type="entry name" value="PEP_CTERM"/>
    <property type="match status" value="1"/>
</dbReference>
<keyword evidence="4" id="KW-1185">Reference proteome</keyword>
<proteinExistence type="predicted"/>
<evidence type="ECO:0000313" key="3">
    <source>
        <dbReference type="EMBL" id="QDV25665.1"/>
    </source>
</evidence>
<feature type="domain" description="Ice-binding protein C-terminal" evidence="2">
    <location>
        <begin position="189"/>
        <end position="214"/>
    </location>
</feature>
<dbReference type="RefSeq" id="WP_145081074.1">
    <property type="nucleotide sequence ID" value="NZ_CP036298.1"/>
</dbReference>
<name>A0A518GAN7_9BACT</name>
<keyword evidence="1" id="KW-0732">Signal</keyword>
<evidence type="ECO:0000256" key="1">
    <source>
        <dbReference type="SAM" id="SignalP"/>
    </source>
</evidence>